<dbReference type="Gene3D" id="3.40.50.150">
    <property type="entry name" value="Vaccinia Virus protein VP39"/>
    <property type="match status" value="1"/>
</dbReference>
<evidence type="ECO:0000256" key="6">
    <source>
        <dbReference type="HAMAP-Rule" id="MF_01872"/>
    </source>
</evidence>
<dbReference type="InterPro" id="IPR022882">
    <property type="entry name" value="tRNA_adenine-N6_MeTrfase"/>
</dbReference>
<evidence type="ECO:0000259" key="7">
    <source>
        <dbReference type="SMART" id="SM00650"/>
    </source>
</evidence>
<evidence type="ECO:0000256" key="3">
    <source>
        <dbReference type="ARBA" id="ARBA00022679"/>
    </source>
</evidence>
<evidence type="ECO:0000313" key="9">
    <source>
        <dbReference type="Proteomes" id="UP001162741"/>
    </source>
</evidence>
<keyword evidence="4 6" id="KW-0949">S-adenosyl-L-methionine</keyword>
<evidence type="ECO:0000313" key="8">
    <source>
        <dbReference type="EMBL" id="UYQ94910.1"/>
    </source>
</evidence>
<comment type="subcellular location">
    <subcellularLocation>
        <location evidence="6">Cytoplasm</location>
    </subcellularLocation>
</comment>
<evidence type="ECO:0000256" key="4">
    <source>
        <dbReference type="ARBA" id="ARBA00022691"/>
    </source>
</evidence>
<keyword evidence="9" id="KW-1185">Reference proteome</keyword>
<dbReference type="InterPro" id="IPR029063">
    <property type="entry name" value="SAM-dependent_MTases_sf"/>
</dbReference>
<feature type="domain" description="Ribosomal RNA adenine methylase transferase N-terminal" evidence="7">
    <location>
        <begin position="32"/>
        <end position="165"/>
    </location>
</feature>
<proteinExistence type="inferred from homology"/>
<dbReference type="HAMAP" id="MF_01872">
    <property type="entry name" value="tRNA_methyltr_YfiC"/>
    <property type="match status" value="1"/>
</dbReference>
<dbReference type="Proteomes" id="UP001162741">
    <property type="component" value="Chromosome"/>
</dbReference>
<dbReference type="PANTHER" id="PTHR47739:SF1">
    <property type="entry name" value="TRNA1(VAL) (ADENINE(37)-N6)-METHYLTRANSFERASE"/>
    <property type="match status" value="1"/>
</dbReference>
<comment type="function">
    <text evidence="6">Specifically methylates the adenine in position 37 of tRNA(1)(Val) (anticodon cmo5UAC).</text>
</comment>
<comment type="catalytic activity">
    <reaction evidence="6">
        <text>adenosine(37) in tRNA1(Val) + S-adenosyl-L-methionine = N(6)-methyladenosine(37) in tRNA1(Val) + S-adenosyl-L-homocysteine + H(+)</text>
        <dbReference type="Rhea" id="RHEA:43160"/>
        <dbReference type="Rhea" id="RHEA-COMP:10369"/>
        <dbReference type="Rhea" id="RHEA-COMP:10370"/>
        <dbReference type="ChEBI" id="CHEBI:15378"/>
        <dbReference type="ChEBI" id="CHEBI:57856"/>
        <dbReference type="ChEBI" id="CHEBI:59789"/>
        <dbReference type="ChEBI" id="CHEBI:74411"/>
        <dbReference type="ChEBI" id="CHEBI:74449"/>
        <dbReference type="EC" id="2.1.1.223"/>
    </reaction>
</comment>
<dbReference type="InterPro" id="IPR007848">
    <property type="entry name" value="Small_mtfrase_dom"/>
</dbReference>
<keyword evidence="5 6" id="KW-0819">tRNA processing</keyword>
<gene>
    <name evidence="8" type="ORF">MKQ68_07365</name>
</gene>
<organism evidence="8 9">
    <name type="scientific">Chitinophaga horti</name>
    <dbReference type="NCBI Taxonomy" id="2920382"/>
    <lineage>
        <taxon>Bacteria</taxon>
        <taxon>Pseudomonadati</taxon>
        <taxon>Bacteroidota</taxon>
        <taxon>Chitinophagia</taxon>
        <taxon>Chitinophagales</taxon>
        <taxon>Chitinophagaceae</taxon>
        <taxon>Chitinophaga</taxon>
    </lineage>
</organism>
<dbReference type="RefSeq" id="WP_264282728.1">
    <property type="nucleotide sequence ID" value="NZ_CP107006.1"/>
</dbReference>
<dbReference type="EMBL" id="CP107006">
    <property type="protein sequence ID" value="UYQ94910.1"/>
    <property type="molecule type" value="Genomic_DNA"/>
</dbReference>
<dbReference type="SMART" id="SM00650">
    <property type="entry name" value="rADc"/>
    <property type="match status" value="1"/>
</dbReference>
<dbReference type="InterPro" id="IPR020596">
    <property type="entry name" value="rRNA_Ade_Mease_Trfase_CS"/>
</dbReference>
<keyword evidence="2 6" id="KW-0489">Methyltransferase</keyword>
<dbReference type="InterPro" id="IPR020598">
    <property type="entry name" value="rRNA_Ade_methylase_Trfase_N"/>
</dbReference>
<keyword evidence="1 6" id="KW-0963">Cytoplasm</keyword>
<keyword evidence="3 6" id="KW-0808">Transferase</keyword>
<dbReference type="Pfam" id="PF05175">
    <property type="entry name" value="MTS"/>
    <property type="match status" value="1"/>
</dbReference>
<evidence type="ECO:0000256" key="1">
    <source>
        <dbReference type="ARBA" id="ARBA00022490"/>
    </source>
</evidence>
<evidence type="ECO:0000256" key="5">
    <source>
        <dbReference type="ARBA" id="ARBA00022694"/>
    </source>
</evidence>
<dbReference type="EC" id="2.1.1.223" evidence="6"/>
<dbReference type="GO" id="GO:0008168">
    <property type="term" value="F:methyltransferase activity"/>
    <property type="evidence" value="ECO:0007669"/>
    <property type="project" value="UniProtKB-KW"/>
</dbReference>
<dbReference type="SUPFAM" id="SSF53335">
    <property type="entry name" value="S-adenosyl-L-methionine-dependent methyltransferases"/>
    <property type="match status" value="1"/>
</dbReference>
<dbReference type="PROSITE" id="PS01131">
    <property type="entry name" value="RRNA_A_DIMETH"/>
    <property type="match status" value="1"/>
</dbReference>
<name>A0ABY6J5E9_9BACT</name>
<sequence>MANDYFQFKQFTVHQQRAAMRVCTDACIQGAYTARYLRTSPPARVLDIGAGTGLLSLMLAQAIPAPIDAIELDADAFAQAGENFAASPWAQRLQVIHADARQFNAARPYPFIITNPPFFINALKSGKAARNTAMHATELDFAALAAAIDVNLSADGACSVLLPYDAFEQFRVLAANKGLELAIKLDVQQSPRHGFFRTVGIFKRGAVNTEMETLLIYDAQNQYTPDFVALLKEYYLYL</sequence>
<dbReference type="CDD" id="cd02440">
    <property type="entry name" value="AdoMet_MTases"/>
    <property type="match status" value="1"/>
</dbReference>
<evidence type="ECO:0000256" key="2">
    <source>
        <dbReference type="ARBA" id="ARBA00022603"/>
    </source>
</evidence>
<accession>A0ABY6J5E9</accession>
<dbReference type="InterPro" id="IPR050210">
    <property type="entry name" value="tRNA_Adenine-N(6)_MTase"/>
</dbReference>
<reference evidence="8" key="1">
    <citation type="submission" date="2022-10" db="EMBL/GenBank/DDBJ databases">
        <title>Chitinophaga sp. nov., isolated from soil.</title>
        <authorList>
            <person name="Jeon C.O."/>
        </authorList>
    </citation>
    <scope>NUCLEOTIDE SEQUENCE</scope>
    <source>
        <strain evidence="8">R8</strain>
    </source>
</reference>
<protein>
    <recommendedName>
        <fullName evidence="6">tRNA1(Val) (adenine(37)-N6)-methyltransferase</fullName>
        <ecNumber evidence="6">2.1.1.223</ecNumber>
    </recommendedName>
    <alternativeName>
        <fullName evidence="6">tRNA m6A37 methyltransferase</fullName>
    </alternativeName>
</protein>
<comment type="similarity">
    <text evidence="6">Belongs to the methyltransferase superfamily. tRNA (adenine-N(6)-)-methyltransferase family.</text>
</comment>
<dbReference type="GO" id="GO:0032259">
    <property type="term" value="P:methylation"/>
    <property type="evidence" value="ECO:0007669"/>
    <property type="project" value="UniProtKB-KW"/>
</dbReference>
<dbReference type="PANTHER" id="PTHR47739">
    <property type="entry name" value="TRNA1(VAL) (ADENINE(37)-N6)-METHYLTRANSFERASE"/>
    <property type="match status" value="1"/>
</dbReference>